<feature type="domain" description="AAA" evidence="1">
    <location>
        <begin position="20"/>
        <end position="134"/>
    </location>
</feature>
<evidence type="ECO:0000259" key="1">
    <source>
        <dbReference type="Pfam" id="PF13173"/>
    </source>
</evidence>
<organism evidence="3">
    <name type="scientific">Phascolarctobacterium succinatutens CAG:287</name>
    <dbReference type="NCBI Taxonomy" id="1263101"/>
    <lineage>
        <taxon>Bacteria</taxon>
        <taxon>Bacillati</taxon>
        <taxon>Bacillota</taxon>
        <taxon>Negativicutes</taxon>
        <taxon>Acidaminococcales</taxon>
        <taxon>Acidaminococcaceae</taxon>
        <taxon>Phascolarctobacterium</taxon>
    </lineage>
</organism>
<accession>R6WMY9</accession>
<feature type="domain" description="DUF4143" evidence="2">
    <location>
        <begin position="198"/>
        <end position="357"/>
    </location>
</feature>
<dbReference type="Pfam" id="PF13173">
    <property type="entry name" value="AAA_14"/>
    <property type="match status" value="1"/>
</dbReference>
<dbReference type="HOGENOM" id="CLU_041527_3_1_9"/>
<dbReference type="InterPro" id="IPR025420">
    <property type="entry name" value="DUF4143"/>
</dbReference>
<sequence length="407" mass="46212">MYIHRHLESILEKASKMFGAVLVTGPRQVGKTTLLRRFANSANYISLDDPMQLHAAVEQPATFFKDNTPPVFVDEIQYAPNLFPYIKMQVDEQNGKGMFYLSGSQQFKLMKNVGESLAGRLGILNLLGLSLREYQQIKFNDAFLPVEEYFTARKKELKPITYEDLWKVIHRGSMPDLLLNEDYDWQIFYASYVKTYIERDVRELTQVGDEVKFITFMIAVASITGQLLNISSLAKNVGISVSTAERWLSILVTCNIVYLLRPYANNVLKRVVKTPKLYFMDTGLAAYLTKWTNADVLKNGAMAGAFFETFVIAEIVKSYYNKGIAEPPLYFYRDKEQKEIDLLIECNGVLHPLEMKKHADPKAADIKAFSVLDSIPGVKRGSGGVICTYDRIVALKDNDKVIPISYL</sequence>
<dbReference type="InterPro" id="IPR041682">
    <property type="entry name" value="AAA_14"/>
</dbReference>
<dbReference type="Pfam" id="PF13635">
    <property type="entry name" value="DUF4143"/>
    <property type="match status" value="1"/>
</dbReference>
<proteinExistence type="predicted"/>
<dbReference type="InterPro" id="IPR027417">
    <property type="entry name" value="P-loop_NTPase"/>
</dbReference>
<evidence type="ECO:0000313" key="3">
    <source>
        <dbReference type="EMBL" id="CDD10805.1"/>
    </source>
</evidence>
<dbReference type="SUPFAM" id="SSF52540">
    <property type="entry name" value="P-loop containing nucleoside triphosphate hydrolases"/>
    <property type="match status" value="1"/>
</dbReference>
<reference evidence="3" key="1">
    <citation type="submission" date="2012-11" db="EMBL/GenBank/DDBJ databases">
        <title>Dependencies among metagenomic species, viruses, plasmids and units of genetic variation.</title>
        <authorList>
            <person name="Nielsen H.B."/>
            <person name="Almeida M."/>
            <person name="Juncker A.S."/>
            <person name="Rasmussen S."/>
            <person name="Li J."/>
            <person name="Sunagawa S."/>
            <person name="Plichta D."/>
            <person name="Gautier L."/>
            <person name="Le Chatelier E."/>
            <person name="Peletier E."/>
            <person name="Bonde I."/>
            <person name="Nielsen T."/>
            <person name="Manichanh C."/>
            <person name="Arumugam M."/>
            <person name="Batto J."/>
            <person name="Santos M.B.Q.D."/>
            <person name="Blom N."/>
            <person name="Borruel N."/>
            <person name="Burgdorf K.S."/>
            <person name="Boumezbeur F."/>
            <person name="Casellas F."/>
            <person name="Dore J."/>
            <person name="Guarner F."/>
            <person name="Hansen T."/>
            <person name="Hildebrand F."/>
            <person name="Kaas R.S."/>
            <person name="Kennedy S."/>
            <person name="Kristiansen K."/>
            <person name="Kultima J.R."/>
            <person name="Leonard P."/>
            <person name="Levenez F."/>
            <person name="Lund O."/>
            <person name="Moumen B."/>
            <person name="Le Paslier D."/>
            <person name="Pons N."/>
            <person name="Pedersen O."/>
            <person name="Prifti E."/>
            <person name="Qin J."/>
            <person name="Raes J."/>
            <person name="Tap J."/>
            <person name="Tims S."/>
            <person name="Ussery D.W."/>
            <person name="Yamada T."/>
            <person name="MetaHit consortium"/>
            <person name="Renault P."/>
            <person name="Sicheritz-Ponten T."/>
            <person name="Bork P."/>
            <person name="Wang J."/>
            <person name="Brunak S."/>
            <person name="Ehrlich S.D."/>
        </authorList>
    </citation>
    <scope>NUCLEOTIDE SEQUENCE [LARGE SCALE GENOMIC DNA]</scope>
</reference>
<name>R6WMY9_9FIRM</name>
<dbReference type="PANTHER" id="PTHR43566:SF2">
    <property type="entry name" value="DUF4143 DOMAIN-CONTAINING PROTEIN"/>
    <property type="match status" value="1"/>
</dbReference>
<dbReference type="EMBL" id="CBGL010000048">
    <property type="protein sequence ID" value="CDD10805.1"/>
    <property type="molecule type" value="Genomic_DNA"/>
</dbReference>
<dbReference type="AlphaFoldDB" id="R6WMY9"/>
<dbReference type="PANTHER" id="PTHR43566">
    <property type="entry name" value="CONSERVED PROTEIN"/>
    <property type="match status" value="1"/>
</dbReference>
<comment type="caution">
    <text evidence="3">The sequence shown here is derived from an EMBL/GenBank/DDBJ whole genome shotgun (WGS) entry which is preliminary data.</text>
</comment>
<dbReference type="RefSeq" id="WP_021721200.1">
    <property type="nucleotide sequence ID" value="NZ_FR892828.1"/>
</dbReference>
<evidence type="ECO:0000259" key="2">
    <source>
        <dbReference type="Pfam" id="PF13635"/>
    </source>
</evidence>
<gene>
    <name evidence="3" type="ORF">BN587_02180</name>
</gene>
<protein>
    <submittedName>
        <fullName evidence="3">Putative GTP-binding protein</fullName>
    </submittedName>
</protein>
<dbReference type="Proteomes" id="UP000014937">
    <property type="component" value="Unassembled WGS sequence"/>
</dbReference>